<organism evidence="2 3">
    <name type="scientific">Candidatus Neomicrothrix subdominans</name>
    <dbReference type="NCBI Taxonomy" id="2954438"/>
    <lineage>
        <taxon>Bacteria</taxon>
        <taxon>Bacillati</taxon>
        <taxon>Actinomycetota</taxon>
        <taxon>Acidimicrobiia</taxon>
        <taxon>Acidimicrobiales</taxon>
        <taxon>Microthrixaceae</taxon>
        <taxon>Candidatus Neomicrothrix</taxon>
    </lineage>
</organism>
<name>A0A936TBW1_9ACTN</name>
<sequence length="113" mass="12477">MTYDVHLADRIRALLGDEVGVTERRMFGGLAFLVSGNMAVAANSKGALMVRTGADRFDELLDEPGTSMVVMRNRPMTGWLDVDADHLLATARLRFWIEVGVAFARRLPAKRAT</sequence>
<gene>
    <name evidence="2" type="ORF">IPN02_01440</name>
</gene>
<dbReference type="SUPFAM" id="SSF159894">
    <property type="entry name" value="YgaC/TfoX-N like"/>
    <property type="match status" value="1"/>
</dbReference>
<proteinExistence type="predicted"/>
<reference evidence="2 3" key="1">
    <citation type="submission" date="2020-10" db="EMBL/GenBank/DDBJ databases">
        <title>Connecting structure to function with the recovery of over 1000 high-quality activated sludge metagenome-assembled genomes encoding full-length rRNA genes using long-read sequencing.</title>
        <authorList>
            <person name="Singleton C.M."/>
            <person name="Petriglieri F."/>
            <person name="Kristensen J.M."/>
            <person name="Kirkegaard R.H."/>
            <person name="Michaelsen T.Y."/>
            <person name="Andersen M.H."/>
            <person name="Karst S.M."/>
            <person name="Dueholm M.S."/>
            <person name="Nielsen P.H."/>
            <person name="Albertsen M."/>
        </authorList>
    </citation>
    <scope>NUCLEOTIDE SEQUENCE [LARGE SCALE GENOMIC DNA]</scope>
    <source>
        <strain evidence="2">Lyne_18-Q3-R50-59_MAXAC.006</strain>
    </source>
</reference>
<accession>A0A936TBW1</accession>
<evidence type="ECO:0000313" key="3">
    <source>
        <dbReference type="Proteomes" id="UP000727993"/>
    </source>
</evidence>
<dbReference type="Gene3D" id="3.30.1460.30">
    <property type="entry name" value="YgaC/TfoX-N like chaperone"/>
    <property type="match status" value="1"/>
</dbReference>
<comment type="caution">
    <text evidence="2">The sequence shown here is derived from an EMBL/GenBank/DDBJ whole genome shotgun (WGS) entry which is preliminary data.</text>
</comment>
<protein>
    <submittedName>
        <fullName evidence="2">TfoX/Sxy family protein</fullName>
    </submittedName>
</protein>
<dbReference type="Proteomes" id="UP000727993">
    <property type="component" value="Unassembled WGS sequence"/>
</dbReference>
<evidence type="ECO:0000259" key="1">
    <source>
        <dbReference type="Pfam" id="PF04993"/>
    </source>
</evidence>
<dbReference type="EMBL" id="JADJZA010000001">
    <property type="protein sequence ID" value="MBK9295543.1"/>
    <property type="molecule type" value="Genomic_DNA"/>
</dbReference>
<dbReference type="InterPro" id="IPR007076">
    <property type="entry name" value="TfoX_N"/>
</dbReference>
<dbReference type="AlphaFoldDB" id="A0A936TBW1"/>
<evidence type="ECO:0000313" key="2">
    <source>
        <dbReference type="EMBL" id="MBK9295543.1"/>
    </source>
</evidence>
<feature type="domain" description="TfoX N-terminal" evidence="1">
    <location>
        <begin position="19"/>
        <end position="104"/>
    </location>
</feature>
<dbReference type="Pfam" id="PF04993">
    <property type="entry name" value="TfoX_N"/>
    <property type="match status" value="1"/>
</dbReference>